<dbReference type="EMBL" id="CP126970">
    <property type="protein sequence ID" value="WIM71541.1"/>
    <property type="molecule type" value="Genomic_DNA"/>
</dbReference>
<dbReference type="InterPro" id="IPR041280">
    <property type="entry name" value="Big_10"/>
</dbReference>
<evidence type="ECO:0000313" key="11">
    <source>
        <dbReference type="Proteomes" id="UP001238805"/>
    </source>
</evidence>
<dbReference type="CDD" id="cd16913">
    <property type="entry name" value="YkuD_like"/>
    <property type="match status" value="1"/>
</dbReference>
<dbReference type="InterPro" id="IPR038063">
    <property type="entry name" value="Transpep_catalytic_dom"/>
</dbReference>
<organism evidence="10 11">
    <name type="scientific">Corynebacterium suedekumii</name>
    <dbReference type="NCBI Taxonomy" id="3049801"/>
    <lineage>
        <taxon>Bacteria</taxon>
        <taxon>Bacillati</taxon>
        <taxon>Actinomycetota</taxon>
        <taxon>Actinomycetes</taxon>
        <taxon>Mycobacteriales</taxon>
        <taxon>Corynebacteriaceae</taxon>
        <taxon>Corynebacterium</taxon>
    </lineage>
</organism>
<dbReference type="Pfam" id="PF03734">
    <property type="entry name" value="YkuD"/>
    <property type="match status" value="1"/>
</dbReference>
<sequence>MMAGATAMVLGACMLTACTIEREGEASESADHAAEATQEQDLPPELSVKDGAEDVNPAEPVTVTSQGEGLSEVTMTNENGKVVEAELSADKKSWATAEVLGYNRTYTLEATDRNGETSTATFATSTPAATASVYLSPVEGAEVGVAQTIAFRFSSVITDRQAAQDAITITTEPKVEGAFFWLNNSEVRWRPAEYWEPGTKVSVEADIYGQDLGGGVYGESDNATNFTIGDEVITVVDDNTKTMTVSRNGEVLRSIPVSLGANRWPTPNGTYIIGDEHQSLVMDSTTFGLAYEDGGYKTAVDYATQMSYSGIYVHAAPWSVGQQGYSNVSHGCINVTTEAAAWFQNTVKRGDPVVVKNTIGGTLSGYDGLGDWNIPWETWKAGNADETSSW</sequence>
<feature type="active site" description="Proton donor/acceptor" evidence="7">
    <location>
        <position position="314"/>
    </location>
</feature>
<dbReference type="Gene3D" id="2.60.40.3780">
    <property type="match status" value="1"/>
</dbReference>
<dbReference type="Pfam" id="PF17964">
    <property type="entry name" value="Big_10"/>
    <property type="match status" value="1"/>
</dbReference>
<evidence type="ECO:0000256" key="7">
    <source>
        <dbReference type="PROSITE-ProRule" id="PRU01373"/>
    </source>
</evidence>
<evidence type="ECO:0000256" key="6">
    <source>
        <dbReference type="ARBA" id="ARBA00023316"/>
    </source>
</evidence>
<evidence type="ECO:0000256" key="3">
    <source>
        <dbReference type="ARBA" id="ARBA00022960"/>
    </source>
</evidence>
<accession>A0ABY8VR88</accession>
<dbReference type="InterPro" id="IPR005490">
    <property type="entry name" value="LD_TPept_cat_dom"/>
</dbReference>
<evidence type="ECO:0000313" key="10">
    <source>
        <dbReference type="EMBL" id="WIM71541.1"/>
    </source>
</evidence>
<dbReference type="PANTHER" id="PTHR30582:SF2">
    <property type="entry name" value="L,D-TRANSPEPTIDASE YCIB-RELATED"/>
    <property type="match status" value="1"/>
</dbReference>
<comment type="pathway">
    <text evidence="1 7">Cell wall biogenesis; peptidoglycan biosynthesis.</text>
</comment>
<keyword evidence="6 7" id="KW-0961">Cell wall biogenesis/degradation</keyword>
<gene>
    <name evidence="10" type="ORF">QP029_00885</name>
</gene>
<evidence type="ECO:0000256" key="1">
    <source>
        <dbReference type="ARBA" id="ARBA00004752"/>
    </source>
</evidence>
<feature type="domain" description="L,D-TPase catalytic" evidence="9">
    <location>
        <begin position="232"/>
        <end position="356"/>
    </location>
</feature>
<dbReference type="Gene3D" id="2.60.40.3710">
    <property type="match status" value="1"/>
</dbReference>
<dbReference type="PROSITE" id="PS52029">
    <property type="entry name" value="LD_TPASE"/>
    <property type="match status" value="1"/>
</dbReference>
<feature type="region of interest" description="Disordered" evidence="8">
    <location>
        <begin position="24"/>
        <end position="68"/>
    </location>
</feature>
<keyword evidence="11" id="KW-1185">Reference proteome</keyword>
<keyword evidence="3 7" id="KW-0133">Cell shape</keyword>
<evidence type="ECO:0000259" key="9">
    <source>
        <dbReference type="PROSITE" id="PS52029"/>
    </source>
</evidence>
<dbReference type="CDD" id="cd13432">
    <property type="entry name" value="LDT_IgD_like_2"/>
    <property type="match status" value="1"/>
</dbReference>
<feature type="compositionally biased region" description="Basic and acidic residues" evidence="8">
    <location>
        <begin position="24"/>
        <end position="34"/>
    </location>
</feature>
<name>A0ABY8VR88_9CORY</name>
<dbReference type="InterPro" id="IPR050979">
    <property type="entry name" value="LD-transpeptidase"/>
</dbReference>
<dbReference type="SUPFAM" id="SSF141523">
    <property type="entry name" value="L,D-transpeptidase catalytic domain-like"/>
    <property type="match status" value="1"/>
</dbReference>
<reference evidence="10 11" key="1">
    <citation type="submission" date="2023-05" db="EMBL/GenBank/DDBJ databases">
        <title>Corynebacterium suedekumii sp. nov. and Corynebacterium breve sp. nov. isolated from raw cow's milk.</title>
        <authorList>
            <person name="Baer M.K."/>
            <person name="Mehl L."/>
            <person name="Hellmuth R."/>
            <person name="Marke G."/>
            <person name="Lipski A."/>
        </authorList>
    </citation>
    <scope>NUCLEOTIDE SEQUENCE [LARGE SCALE GENOMIC DNA]</scope>
    <source>
        <strain evidence="10 11">LM112</strain>
    </source>
</reference>
<evidence type="ECO:0000256" key="8">
    <source>
        <dbReference type="SAM" id="MobiDB-lite"/>
    </source>
</evidence>
<evidence type="ECO:0000256" key="4">
    <source>
        <dbReference type="ARBA" id="ARBA00022984"/>
    </source>
</evidence>
<proteinExistence type="predicted"/>
<protein>
    <submittedName>
        <fullName evidence="10">Ig-like domain-containing protein</fullName>
    </submittedName>
</protein>
<dbReference type="RefSeq" id="WP_284876107.1">
    <property type="nucleotide sequence ID" value="NZ_CP126970.1"/>
</dbReference>
<evidence type="ECO:0000256" key="2">
    <source>
        <dbReference type="ARBA" id="ARBA00022679"/>
    </source>
</evidence>
<keyword evidence="2" id="KW-0808">Transferase</keyword>
<dbReference type="Gene3D" id="2.40.440.10">
    <property type="entry name" value="L,D-transpeptidase catalytic domain-like"/>
    <property type="match status" value="1"/>
</dbReference>
<dbReference type="PANTHER" id="PTHR30582">
    <property type="entry name" value="L,D-TRANSPEPTIDASE"/>
    <property type="match status" value="1"/>
</dbReference>
<feature type="active site" description="Nucleophile" evidence="7">
    <location>
        <position position="332"/>
    </location>
</feature>
<keyword evidence="4 7" id="KW-0573">Peptidoglycan synthesis</keyword>
<dbReference type="Proteomes" id="UP001238805">
    <property type="component" value="Chromosome"/>
</dbReference>
<evidence type="ECO:0000256" key="5">
    <source>
        <dbReference type="ARBA" id="ARBA00023315"/>
    </source>
</evidence>
<keyword evidence="5" id="KW-0012">Acyltransferase</keyword>